<reference evidence="2 3" key="2">
    <citation type="submission" date="2024-07" db="EMBL/GenBank/DDBJ databases">
        <authorList>
            <person name="Akdeniz Z."/>
        </authorList>
    </citation>
    <scope>NUCLEOTIDE SEQUENCE [LARGE SCALE GENOMIC DNA]</scope>
</reference>
<keyword evidence="3" id="KW-1185">Reference proteome</keyword>
<name>A0AA86P8Y9_9EUKA</name>
<gene>
    <name evidence="1" type="ORF">HINF_LOCUS20828</name>
    <name evidence="2" type="ORF">HINF_LOCUS2374</name>
</gene>
<evidence type="ECO:0000313" key="3">
    <source>
        <dbReference type="Proteomes" id="UP001642409"/>
    </source>
</evidence>
<reference evidence="1" key="1">
    <citation type="submission" date="2023-06" db="EMBL/GenBank/DDBJ databases">
        <authorList>
            <person name="Kurt Z."/>
        </authorList>
    </citation>
    <scope>NUCLEOTIDE SEQUENCE</scope>
</reference>
<protein>
    <submittedName>
        <fullName evidence="2">Hypothetical_protein</fullName>
    </submittedName>
</protein>
<evidence type="ECO:0000313" key="1">
    <source>
        <dbReference type="EMBL" id="CAI9933183.1"/>
    </source>
</evidence>
<evidence type="ECO:0000313" key="2">
    <source>
        <dbReference type="EMBL" id="CAL5973435.1"/>
    </source>
</evidence>
<dbReference type="EMBL" id="CAXDID020000004">
    <property type="protein sequence ID" value="CAL5973435.1"/>
    <property type="molecule type" value="Genomic_DNA"/>
</dbReference>
<comment type="caution">
    <text evidence="1">The sequence shown here is derived from an EMBL/GenBank/DDBJ whole genome shotgun (WGS) entry which is preliminary data.</text>
</comment>
<dbReference type="AlphaFoldDB" id="A0AA86P8Y9"/>
<sequence>MPFTSQTGHNCGLLRAKNARDLKNSYNQKVTHMNQAERIKVLEELVLEASNRNDEDPQQEPLQEDQFVANDEVQILEEQNKNVFTQKKMNYVSMQIRSTAATEYYLQNTTDPQRKCCIRTIMNWKAKMYDNIFQTNKLNVEKFVDTVLNISKYSQMQVVERTLMEFQPSTPCLMLQECPVTHFMQQQKRKQQVKKLQSSLVTVLQQSSVQLIQIQRASLYIIKFIKPARHLNNYLKFYN</sequence>
<dbReference type="Proteomes" id="UP001642409">
    <property type="component" value="Unassembled WGS sequence"/>
</dbReference>
<organism evidence="1">
    <name type="scientific">Hexamita inflata</name>
    <dbReference type="NCBI Taxonomy" id="28002"/>
    <lineage>
        <taxon>Eukaryota</taxon>
        <taxon>Metamonada</taxon>
        <taxon>Diplomonadida</taxon>
        <taxon>Hexamitidae</taxon>
        <taxon>Hexamitinae</taxon>
        <taxon>Hexamita</taxon>
    </lineage>
</organism>
<accession>A0AA86P8Y9</accession>
<dbReference type="EMBL" id="CATOUU010000531">
    <property type="protein sequence ID" value="CAI9933183.1"/>
    <property type="molecule type" value="Genomic_DNA"/>
</dbReference>
<proteinExistence type="predicted"/>